<evidence type="ECO:0000256" key="13">
    <source>
        <dbReference type="ARBA" id="ARBA00026137"/>
    </source>
</evidence>
<keyword evidence="7" id="KW-0378">Hydrolase</keyword>
<comment type="function">
    <text evidence="12">Possesses two activities: a DNA synthesis (polymerase) and an exonucleolytic activity that degrades single-stranded DNA in the 3'- to 5'-direction. Has a template-primer preference which is characteristic of a replicative DNA polymerase.</text>
</comment>
<evidence type="ECO:0000256" key="10">
    <source>
        <dbReference type="ARBA" id="ARBA00023125"/>
    </source>
</evidence>
<dbReference type="Pfam" id="PF24844">
    <property type="entry name" value="PolC_DP2_central"/>
    <property type="match status" value="2"/>
</dbReference>
<evidence type="ECO:0000256" key="3">
    <source>
        <dbReference type="ARBA" id="ARBA00022679"/>
    </source>
</evidence>
<proteinExistence type="inferred from homology"/>
<dbReference type="InterPro" id="IPR056171">
    <property type="entry name" value="PolC_DP2_central_dom"/>
</dbReference>
<feature type="domain" description="DNA polymerase II large subunit DP2 N-terminal" evidence="15">
    <location>
        <begin position="23"/>
        <end position="299"/>
    </location>
</feature>
<feature type="domain" description="DNA polymerase II large subunit DP2 central" evidence="16">
    <location>
        <begin position="727"/>
        <end position="828"/>
    </location>
</feature>
<evidence type="ECO:0000313" key="18">
    <source>
        <dbReference type="EMBL" id="ANV78737.1"/>
    </source>
</evidence>
<evidence type="ECO:0000256" key="9">
    <source>
        <dbReference type="ARBA" id="ARBA00022932"/>
    </source>
</evidence>
<evidence type="ECO:0000256" key="1">
    <source>
        <dbReference type="ARBA" id="ARBA00011053"/>
    </source>
</evidence>
<sequence length="1321" mass="149005">MIGVNSNTFTIDSERLEREQESYESWLEERTESVYQIASIAKSKNLDFENTIEIPRASDLASRTEKLLEDYLDGMKIEEELRNLLNTTDRESASIQIAVDVARRMNEETLDMQKSIDCGLRVGLAVLTEAVLVAPLDGIGDVRILNNADGTEFLSIDFCGPIRAAGGTAQALGVLIGDMVRRELGLNRYIPTTREVERVKEEFGLYRVGLQYKPPPEEIETIIRACPVMVNGEETEKIECSGFKEVRNIVNSNGSYRTRIRGGVMLVIGEGLCLKAPKVQKHTERMKIQGWEFIAQFANKNKKDGENKDSFKPRKIEPISRYMDDVIAGRPVFGEPNYPGGFRLRYGRSRITGLAAAGVNPVTMEAMGGFLAVGTQMKMERPGKACAVTPCTEIDGPTVLMNDGEFRKIRNLDDWRLNVPNVKSIWDSGEILIGYGEFLENNKKLVPSSYNKDWWASDLSESLDMPKKVEKFAGIINQDLQSLPKGLPFNGAIKRGGEDPNDRKWRKRNWITFLRKLELDWTQIKHVSNEFGTAIPPPWNLWWSDLPITYMALLIQIIGDSRIEDEKLIIPNVVNNWPLETMEKIPEQLSKTQTRWTMVKDNGVIKSSLMTLGVEHFHNEGDIVVTRHWEALLEGLGYEIYENNIRKSVETESFIRDRVTKINQASDVIYLEDERVGDLEKERDLARIEATTAARQSGLNIEQTENAGDQAAAKIIDQGPDNEDALLNAKILLDENEVERSLWVVRKTSNLRWEDSVPCRIGARMGRPEKSARRELKPLTHSLYPIGENGGSQKLLIQAAKKGRIRVEMSRRICQDCGKESPNLICHNRKLEGEPVECGGKTVERKKRGSSSRRRRGERTTVDLDKLLEVKRRSLGLDRLPTLIKAQKELLSEAQTPEPIEKGILRAKHGVSVFRDGTSRYDMIDVPVTHFKPKEIYTSWEKLYQLGYEKDVFGQELNSNEQILELFPQDIIPSLNAEEHLISTCNFVDDLLVRFYKMEPFYNVKTIDDIVGSLAIGLAPHTSGGVLCRIIGWTAASAGYAHPLFHAAKRRNCDGDEDSILMLMDGLLNFSKHILPSGRGGRMDAPLVLTTRLNPSEIDKEALNVDCSYYYTRSFYEKTQSQPHPSELSDEVETVETRLGTIGDLRGYGWTHESGELDAGPKNSSYKTLKSMEDKMNGQLSIGSLLRSVRVEKVASQVIESHFLPDLRGNLVAFTRQKVRCVKCGEKYRRMPLAGKCIQSHKLEIGGLSARRGEDSTMCGGNVILTVTEGAVRKYIKVTEGIIENYGVGMYTEQRVKWLTESADSLFNNDKVTVMTLSDFL</sequence>
<dbReference type="Pfam" id="PF03833">
    <property type="entry name" value="PolC_DP2_N"/>
    <property type="match status" value="1"/>
</dbReference>
<keyword evidence="9" id="KW-0239">DNA-directed DNA polymerase</keyword>
<evidence type="ECO:0000256" key="4">
    <source>
        <dbReference type="ARBA" id="ARBA00022695"/>
    </source>
</evidence>
<evidence type="ECO:0000259" key="16">
    <source>
        <dbReference type="Pfam" id="PF24844"/>
    </source>
</evidence>
<comment type="subunit">
    <text evidence="2">Heterodimer of a large subunit and a small subunit.</text>
</comment>
<dbReference type="EMBL" id="KP211797">
    <property type="protein sequence ID" value="ANV78737.1"/>
    <property type="molecule type" value="Genomic_DNA"/>
</dbReference>
<evidence type="ECO:0000259" key="15">
    <source>
        <dbReference type="Pfam" id="PF03833"/>
    </source>
</evidence>
<protein>
    <recommendedName>
        <fullName evidence="13">DNA polymerase II large subunit</fullName>
    </recommendedName>
</protein>
<dbReference type="InterPro" id="IPR056172">
    <property type="entry name" value="PolC_DP2_cat_dom"/>
</dbReference>
<reference evidence="18" key="1">
    <citation type="submission" date="2014-11" db="EMBL/GenBank/DDBJ databases">
        <authorList>
            <person name="Zhu J."/>
            <person name="Qi W."/>
            <person name="Song R."/>
        </authorList>
    </citation>
    <scope>NUCLEOTIDE SEQUENCE</scope>
</reference>
<dbReference type="GO" id="GO:0004527">
    <property type="term" value="F:exonuclease activity"/>
    <property type="evidence" value="ECO:0007669"/>
    <property type="project" value="UniProtKB-KW"/>
</dbReference>
<comment type="similarity">
    <text evidence="1">Belongs to the archaeal DNA polymerase II family.</text>
</comment>
<evidence type="ECO:0000256" key="5">
    <source>
        <dbReference type="ARBA" id="ARBA00022705"/>
    </source>
</evidence>
<dbReference type="GO" id="GO:0003677">
    <property type="term" value="F:DNA binding"/>
    <property type="evidence" value="ECO:0007669"/>
    <property type="project" value="UniProtKB-KW"/>
</dbReference>
<feature type="domain" description="DNA polymerase II large subunit DP2 catalytic" evidence="17">
    <location>
        <begin position="883"/>
        <end position="1175"/>
    </location>
</feature>
<keyword evidence="6" id="KW-0540">Nuclease</keyword>
<evidence type="ECO:0000256" key="6">
    <source>
        <dbReference type="ARBA" id="ARBA00022722"/>
    </source>
</evidence>
<evidence type="ECO:0000256" key="8">
    <source>
        <dbReference type="ARBA" id="ARBA00022839"/>
    </source>
</evidence>
<organism evidence="18">
    <name type="scientific">uncultured Poseidoniia archaeon</name>
    <dbReference type="NCBI Taxonomy" id="1697135"/>
    <lineage>
        <taxon>Archaea</taxon>
        <taxon>Methanobacteriati</taxon>
        <taxon>Thermoplasmatota</taxon>
        <taxon>Candidatus Poseidoniia</taxon>
        <taxon>environmental samples</taxon>
    </lineage>
</organism>
<reference evidence="18" key="2">
    <citation type="journal article" date="2015" name="ISME J.">
        <title>A new class of marine Euryarchaeota group II from the Mediterranean deep chlorophyll maximum.</title>
        <authorList>
            <person name="Martin-Cuadrado A.B."/>
            <person name="Garcia-Heredia I."/>
            <person name="Molto A.G."/>
            <person name="Lopez-Ubeda R."/>
            <person name="Kimes N."/>
            <person name="Lopez-Garcia P."/>
            <person name="Moreira D."/>
            <person name="Rodriguez-Valera F."/>
        </authorList>
    </citation>
    <scope>NUCLEOTIDE SEQUENCE</scope>
</reference>
<dbReference type="PANTHER" id="PTHR42210:SF1">
    <property type="entry name" value="DNA POLYMERASE II LARGE SUBUNIT"/>
    <property type="match status" value="1"/>
</dbReference>
<evidence type="ECO:0000256" key="11">
    <source>
        <dbReference type="ARBA" id="ARBA00023268"/>
    </source>
</evidence>
<keyword evidence="11" id="KW-0511">Multifunctional enzyme</keyword>
<keyword evidence="10" id="KW-0238">DNA-binding</keyword>
<name>A0A1B1T8X4_9ARCH</name>
<dbReference type="InterPro" id="IPR004475">
    <property type="entry name" value="PolC_DP2"/>
</dbReference>
<dbReference type="InterPro" id="IPR016033">
    <property type="entry name" value="PolC_DP2_N"/>
</dbReference>
<evidence type="ECO:0000256" key="12">
    <source>
        <dbReference type="ARBA" id="ARBA00025068"/>
    </source>
</evidence>
<feature type="domain" description="DNA polymerase II large subunit DP2 central" evidence="16">
    <location>
        <begin position="314"/>
        <end position="465"/>
    </location>
</feature>
<comment type="catalytic activity">
    <reaction evidence="14">
        <text>DNA(n) + a 2'-deoxyribonucleoside 5'-triphosphate = DNA(n+1) + diphosphate</text>
        <dbReference type="Rhea" id="RHEA:22508"/>
        <dbReference type="Rhea" id="RHEA-COMP:17339"/>
        <dbReference type="Rhea" id="RHEA-COMP:17340"/>
        <dbReference type="ChEBI" id="CHEBI:33019"/>
        <dbReference type="ChEBI" id="CHEBI:61560"/>
        <dbReference type="ChEBI" id="CHEBI:173112"/>
        <dbReference type="EC" id="2.7.7.7"/>
    </reaction>
</comment>
<keyword evidence="4" id="KW-0548">Nucleotidyltransferase</keyword>
<dbReference type="PIRSF" id="PIRSF016275">
    <property type="entry name" value="PolC_DP2"/>
    <property type="match status" value="1"/>
</dbReference>
<keyword evidence="8" id="KW-0269">Exonuclease</keyword>
<evidence type="ECO:0000256" key="2">
    <source>
        <dbReference type="ARBA" id="ARBA00011315"/>
    </source>
</evidence>
<dbReference type="GO" id="GO:0003887">
    <property type="term" value="F:DNA-directed DNA polymerase activity"/>
    <property type="evidence" value="ECO:0007669"/>
    <property type="project" value="UniProtKB-KW"/>
</dbReference>
<evidence type="ECO:0000256" key="7">
    <source>
        <dbReference type="ARBA" id="ARBA00022801"/>
    </source>
</evidence>
<dbReference type="Pfam" id="PF24846">
    <property type="entry name" value="PolC_DP2_cat"/>
    <property type="match status" value="1"/>
</dbReference>
<dbReference type="GO" id="GO:0006260">
    <property type="term" value="P:DNA replication"/>
    <property type="evidence" value="ECO:0007669"/>
    <property type="project" value="UniProtKB-KW"/>
</dbReference>
<accession>A0A1B1T8X4</accession>
<keyword evidence="3" id="KW-0808">Transferase</keyword>
<evidence type="ECO:0000256" key="14">
    <source>
        <dbReference type="ARBA" id="ARBA00049244"/>
    </source>
</evidence>
<dbReference type="PANTHER" id="PTHR42210">
    <property type="entry name" value="DNA POLYMERASE II LARGE SUBUNIT"/>
    <property type="match status" value="1"/>
</dbReference>
<evidence type="ECO:0000259" key="17">
    <source>
        <dbReference type="Pfam" id="PF24846"/>
    </source>
</evidence>
<keyword evidence="5" id="KW-0235">DNA replication</keyword>